<sequence length="30" mass="3760">MKKEKEFLKKRFIEFQLKIYDLSAALKERE</sequence>
<evidence type="ECO:0000313" key="1">
    <source>
        <dbReference type="EMBL" id="GAH63326.1"/>
    </source>
</evidence>
<dbReference type="AlphaFoldDB" id="X1GZH8"/>
<feature type="non-terminal residue" evidence="1">
    <location>
        <position position="30"/>
    </location>
</feature>
<proteinExistence type="predicted"/>
<dbReference type="EMBL" id="BARU01029099">
    <property type="protein sequence ID" value="GAH63326.1"/>
    <property type="molecule type" value="Genomic_DNA"/>
</dbReference>
<protein>
    <submittedName>
        <fullName evidence="1">Uncharacterized protein</fullName>
    </submittedName>
</protein>
<accession>X1GZH8</accession>
<gene>
    <name evidence="1" type="ORF">S03H2_46360</name>
</gene>
<reference evidence="1" key="1">
    <citation type="journal article" date="2014" name="Front. Microbiol.">
        <title>High frequency of phylogenetically diverse reductive dehalogenase-homologous genes in deep subseafloor sedimentary metagenomes.</title>
        <authorList>
            <person name="Kawai M."/>
            <person name="Futagami T."/>
            <person name="Toyoda A."/>
            <person name="Takaki Y."/>
            <person name="Nishi S."/>
            <person name="Hori S."/>
            <person name="Arai W."/>
            <person name="Tsubouchi T."/>
            <person name="Morono Y."/>
            <person name="Uchiyama I."/>
            <person name="Ito T."/>
            <person name="Fujiyama A."/>
            <person name="Inagaki F."/>
            <person name="Takami H."/>
        </authorList>
    </citation>
    <scope>NUCLEOTIDE SEQUENCE</scope>
    <source>
        <strain evidence="1">Expedition CK06-06</strain>
    </source>
</reference>
<name>X1GZH8_9ZZZZ</name>
<comment type="caution">
    <text evidence="1">The sequence shown here is derived from an EMBL/GenBank/DDBJ whole genome shotgun (WGS) entry which is preliminary data.</text>
</comment>
<organism evidence="1">
    <name type="scientific">marine sediment metagenome</name>
    <dbReference type="NCBI Taxonomy" id="412755"/>
    <lineage>
        <taxon>unclassified sequences</taxon>
        <taxon>metagenomes</taxon>
        <taxon>ecological metagenomes</taxon>
    </lineage>
</organism>